<dbReference type="EMBL" id="CM046118">
    <property type="protein sequence ID" value="KAI8438882.1"/>
    <property type="molecule type" value="Genomic_DNA"/>
</dbReference>
<dbReference type="Proteomes" id="UP001064048">
    <property type="component" value="Chromosome 18"/>
</dbReference>
<reference evidence="1 2" key="1">
    <citation type="journal article" date="2022" name="Genome Biol. Evol.">
        <title>The Spruce Budworm Genome: Reconstructing the Evolutionary History of Antifreeze Proteins.</title>
        <authorList>
            <person name="Beliveau C."/>
            <person name="Gagne P."/>
            <person name="Picq S."/>
            <person name="Vernygora O."/>
            <person name="Keeling C.I."/>
            <person name="Pinkney K."/>
            <person name="Doucet D."/>
            <person name="Wen F."/>
            <person name="Johnston J.S."/>
            <person name="Maaroufi H."/>
            <person name="Boyle B."/>
            <person name="Laroche J."/>
            <person name="Dewar K."/>
            <person name="Juretic N."/>
            <person name="Blackburn G."/>
            <person name="Nisole A."/>
            <person name="Brunet B."/>
            <person name="Brandao M."/>
            <person name="Lumley L."/>
            <person name="Duan J."/>
            <person name="Quan G."/>
            <person name="Lucarotti C.J."/>
            <person name="Roe A.D."/>
            <person name="Sperling F.A.H."/>
            <person name="Levesque R.C."/>
            <person name="Cusson M."/>
        </authorList>
    </citation>
    <scope>NUCLEOTIDE SEQUENCE [LARGE SCALE GENOMIC DNA]</scope>
    <source>
        <strain evidence="1">Glfc:IPQL:Cfum</strain>
    </source>
</reference>
<gene>
    <name evidence="1" type="ORF">MSG28_011217</name>
</gene>
<sequence>MEWYTGHFTRDTMHGTGEYFCRYRGRRALSATYEGNFYVNRMHGYGAMSYPDGKVFTGLFNNNVRYGPGIESFPNRHANVGLWRGPKLVRLAWRPSAPSVAPELHIGKSNSAIELLKECGSEPIAAAENWTRLYPKCCTDTASQLCQVELFENEYYNGKIYSLQRSSDLKNNEDLDQDSRDSFEDVGPYYAWNNNEMAIDMMKHCFKHERQRNQTRIDLATLLTGPRKHFLLAGIHELDCRLERIKATILQLLDEGANPNLVKYPQSALFMAITTGYSDLVQQLLKYGANVNEVYSEAYNYTILDIAVSRPMTYDNLEIIRALLEGGARPDHRLRFVLPAPPNNPELEEEIPGPTLLHAVLARKVESEIEEEIRKQLMELLLEYNCDVLTQFKGRSPFDIATRSMDLLDIVVRSPKTNLNAIINDQGKNDKAKKEPPKKEEKAKAAVGAAKSTGKMVIDGLGNYRQAIDLITECARILHIRSKMSNRYWDSVKCEERNIIEYEVNCMIREHKKTTNFEPDMLPLQRLYVQPELFAYA</sequence>
<proteinExistence type="predicted"/>
<comment type="caution">
    <text evidence="1">The sequence shown here is derived from an EMBL/GenBank/DDBJ whole genome shotgun (WGS) entry which is preliminary data.</text>
</comment>
<protein>
    <submittedName>
        <fullName evidence="1">Uncharacterized protein</fullName>
    </submittedName>
</protein>
<keyword evidence="2" id="KW-1185">Reference proteome</keyword>
<feature type="non-terminal residue" evidence="1">
    <location>
        <position position="537"/>
    </location>
</feature>
<evidence type="ECO:0000313" key="1">
    <source>
        <dbReference type="EMBL" id="KAI8438882.1"/>
    </source>
</evidence>
<evidence type="ECO:0000313" key="2">
    <source>
        <dbReference type="Proteomes" id="UP001064048"/>
    </source>
</evidence>
<name>A0ACC0KRI1_CHOFU</name>
<organism evidence="1 2">
    <name type="scientific">Choristoneura fumiferana</name>
    <name type="common">Spruce budworm moth</name>
    <name type="synonym">Archips fumiferana</name>
    <dbReference type="NCBI Taxonomy" id="7141"/>
    <lineage>
        <taxon>Eukaryota</taxon>
        <taxon>Metazoa</taxon>
        <taxon>Ecdysozoa</taxon>
        <taxon>Arthropoda</taxon>
        <taxon>Hexapoda</taxon>
        <taxon>Insecta</taxon>
        <taxon>Pterygota</taxon>
        <taxon>Neoptera</taxon>
        <taxon>Endopterygota</taxon>
        <taxon>Lepidoptera</taxon>
        <taxon>Glossata</taxon>
        <taxon>Ditrysia</taxon>
        <taxon>Tortricoidea</taxon>
        <taxon>Tortricidae</taxon>
        <taxon>Tortricinae</taxon>
        <taxon>Choristoneura</taxon>
    </lineage>
</organism>
<accession>A0ACC0KRI1</accession>